<evidence type="ECO:0000256" key="5">
    <source>
        <dbReference type="ARBA" id="ARBA00022840"/>
    </source>
</evidence>
<evidence type="ECO:0000256" key="3">
    <source>
        <dbReference type="ARBA" id="ARBA00022475"/>
    </source>
</evidence>
<accession>D0W206</accession>
<dbReference type="OrthoDB" id="9806726at2"/>
<gene>
    <name evidence="7" type="ORF">NEICINOT_03684</name>
</gene>
<evidence type="ECO:0000256" key="2">
    <source>
        <dbReference type="ARBA" id="ARBA00022448"/>
    </source>
</evidence>
<dbReference type="PROSITE" id="PS50893">
    <property type="entry name" value="ABC_TRANSPORTER_2"/>
    <property type="match status" value="1"/>
</dbReference>
<dbReference type="Gene3D" id="3.40.50.300">
    <property type="entry name" value="P-loop containing nucleotide triphosphate hydrolases"/>
    <property type="match status" value="1"/>
</dbReference>
<reference evidence="7 8" key="1">
    <citation type="submission" date="2009-10" db="EMBL/GenBank/DDBJ databases">
        <authorList>
            <person name="Weinstock G."/>
            <person name="Sodergren E."/>
            <person name="Clifton S."/>
            <person name="Fulton L."/>
            <person name="Fulton B."/>
            <person name="Courtney L."/>
            <person name="Fronick C."/>
            <person name="Harrison M."/>
            <person name="Strong C."/>
            <person name="Farmer C."/>
            <person name="Delahaunty K."/>
            <person name="Markovic C."/>
            <person name="Hall O."/>
            <person name="Minx P."/>
            <person name="Tomlinson C."/>
            <person name="Mitreva M."/>
            <person name="Nelson J."/>
            <person name="Hou S."/>
            <person name="Wollam A."/>
            <person name="Pepin K.H."/>
            <person name="Johnson M."/>
            <person name="Bhonagiri V."/>
            <person name="Nash W.E."/>
            <person name="Warren W."/>
            <person name="Chinwalla A."/>
            <person name="Mardis E.R."/>
            <person name="Wilson R.K."/>
        </authorList>
    </citation>
    <scope>NUCLEOTIDE SEQUENCE [LARGE SCALE GENOMIC DNA]</scope>
    <source>
        <strain evidence="7 8">ATCC 14685</strain>
    </source>
</reference>
<dbReference type="eggNOG" id="COG1121">
    <property type="taxonomic scope" value="Bacteria"/>
</dbReference>
<dbReference type="STRING" id="546262.NEICINOT_03684"/>
<protein>
    <submittedName>
        <fullName evidence="7">ABC transporter, ATP-binding protein</fullName>
    </submittedName>
</protein>
<dbReference type="InterPro" id="IPR003593">
    <property type="entry name" value="AAA+_ATPase"/>
</dbReference>
<keyword evidence="4" id="KW-0547">Nucleotide-binding</keyword>
<dbReference type="GO" id="GO:0016887">
    <property type="term" value="F:ATP hydrolysis activity"/>
    <property type="evidence" value="ECO:0007669"/>
    <property type="project" value="InterPro"/>
</dbReference>
<dbReference type="Proteomes" id="UP000003294">
    <property type="component" value="Unassembled WGS sequence"/>
</dbReference>
<dbReference type="SUPFAM" id="SSF52540">
    <property type="entry name" value="P-loop containing nucleoside triphosphate hydrolases"/>
    <property type="match status" value="1"/>
</dbReference>
<sequence>MGNLLLGNIRMSIIVENLTVSYHRRPAVHHVDITFEEHSMWAVFGPNGAGKSTFLKSLMGLQPLDTGSIRLDGLTRQNIAYLPQQSDIDRSQPMTVFDLAAMGLWYEIGFFKGINSTQKQRVHEALERVGMQRFANRQIAYLSNGQFQRVLFARMLVQNAKFLLLDEPFNAVDARTTYELLDVLQKCHCNGHAIIAVLHDYEQVRAYFPNTMLLAREKIAAGATETILTEAYLAQANAKMQKQESPDWCAS</sequence>
<dbReference type="InterPro" id="IPR050153">
    <property type="entry name" value="Metal_Ion_Import_ABC"/>
</dbReference>
<evidence type="ECO:0000256" key="4">
    <source>
        <dbReference type="ARBA" id="ARBA00022741"/>
    </source>
</evidence>
<keyword evidence="3" id="KW-1003">Cell membrane</keyword>
<comment type="caution">
    <text evidence="7">The sequence shown here is derived from an EMBL/GenBank/DDBJ whole genome shotgun (WGS) entry which is preliminary data.</text>
</comment>
<name>D0W206_NEICI</name>
<keyword evidence="2" id="KW-0813">Transport</keyword>
<evidence type="ECO:0000313" key="7">
    <source>
        <dbReference type="EMBL" id="EEZ72282.1"/>
    </source>
</evidence>
<evidence type="ECO:0000256" key="1">
    <source>
        <dbReference type="ARBA" id="ARBA00005417"/>
    </source>
</evidence>
<dbReference type="InterPro" id="IPR003439">
    <property type="entry name" value="ABC_transporter-like_ATP-bd"/>
</dbReference>
<feature type="domain" description="ABC transporter" evidence="6">
    <location>
        <begin position="13"/>
        <end position="241"/>
    </location>
</feature>
<dbReference type="GO" id="GO:0005524">
    <property type="term" value="F:ATP binding"/>
    <property type="evidence" value="ECO:0007669"/>
    <property type="project" value="UniProtKB-KW"/>
</dbReference>
<dbReference type="PANTHER" id="PTHR42734:SF5">
    <property type="entry name" value="IRON TRANSPORT SYSTEM ATP-BINDING PROTEIN HI_0361-RELATED"/>
    <property type="match status" value="1"/>
</dbReference>
<proteinExistence type="inferred from homology"/>
<dbReference type="AlphaFoldDB" id="D0W206"/>
<keyword evidence="5 7" id="KW-0067">ATP-binding</keyword>
<organism evidence="7 8">
    <name type="scientific">Neisseria cinerea ATCC 14685</name>
    <dbReference type="NCBI Taxonomy" id="546262"/>
    <lineage>
        <taxon>Bacteria</taxon>
        <taxon>Pseudomonadati</taxon>
        <taxon>Pseudomonadota</taxon>
        <taxon>Betaproteobacteria</taxon>
        <taxon>Neisseriales</taxon>
        <taxon>Neisseriaceae</taxon>
        <taxon>Neisseria</taxon>
    </lineage>
</organism>
<comment type="similarity">
    <text evidence="1">Belongs to the ABC transporter superfamily.</text>
</comment>
<dbReference type="Pfam" id="PF00005">
    <property type="entry name" value="ABC_tran"/>
    <property type="match status" value="1"/>
</dbReference>
<keyword evidence="3" id="KW-0472">Membrane</keyword>
<dbReference type="PANTHER" id="PTHR42734">
    <property type="entry name" value="METAL TRANSPORT SYSTEM ATP-BINDING PROTEIN TM_0124-RELATED"/>
    <property type="match status" value="1"/>
</dbReference>
<dbReference type="EMBL" id="ACDY02000003">
    <property type="protein sequence ID" value="EEZ72282.1"/>
    <property type="molecule type" value="Genomic_DNA"/>
</dbReference>
<dbReference type="InterPro" id="IPR027417">
    <property type="entry name" value="P-loop_NTPase"/>
</dbReference>
<dbReference type="CDD" id="cd03235">
    <property type="entry name" value="ABC_Metallic_Cations"/>
    <property type="match status" value="1"/>
</dbReference>
<evidence type="ECO:0000259" key="6">
    <source>
        <dbReference type="PROSITE" id="PS50893"/>
    </source>
</evidence>
<evidence type="ECO:0000313" key="8">
    <source>
        <dbReference type="Proteomes" id="UP000003294"/>
    </source>
</evidence>
<dbReference type="SMART" id="SM00382">
    <property type="entry name" value="AAA"/>
    <property type="match status" value="1"/>
</dbReference>